<keyword evidence="3" id="KW-0444">Lipid biosynthesis</keyword>
<dbReference type="InterPro" id="IPR027379">
    <property type="entry name" value="CLS_N"/>
</dbReference>
<comment type="subcellular location">
    <subcellularLocation>
        <location evidence="1">Cell membrane</location>
        <topology evidence="1">Multi-pass membrane protein</topology>
    </subcellularLocation>
</comment>
<dbReference type="InterPro" id="IPR025202">
    <property type="entry name" value="PLD-like_dom"/>
</dbReference>
<name>A0A1I7MJL7_9MICC</name>
<dbReference type="InterPro" id="IPR001736">
    <property type="entry name" value="PLipase_D/transphosphatidylase"/>
</dbReference>
<dbReference type="OrthoDB" id="9762009at2"/>
<dbReference type="STRING" id="574650.SAMN04487966_103214"/>
<keyword evidence="2" id="KW-1003">Cell membrane</keyword>
<keyword evidence="6" id="KW-0677">Repeat</keyword>
<dbReference type="SUPFAM" id="SSF56024">
    <property type="entry name" value="Phospholipase D/nuclease"/>
    <property type="match status" value="2"/>
</dbReference>
<feature type="transmembrane region" description="Helical" evidence="13">
    <location>
        <begin position="46"/>
        <end position="67"/>
    </location>
</feature>
<dbReference type="AlphaFoldDB" id="A0A1I7MJL7"/>
<reference evidence="15 16" key="1">
    <citation type="submission" date="2016-10" db="EMBL/GenBank/DDBJ databases">
        <authorList>
            <person name="de Groot N.N."/>
        </authorList>
    </citation>
    <scope>NUCLEOTIDE SEQUENCE [LARGE SCALE GENOMIC DNA]</scope>
    <source>
        <strain evidence="15 16">CGMCC 1.7054</strain>
    </source>
</reference>
<feature type="domain" description="PLD phosphodiesterase" evidence="14">
    <location>
        <begin position="412"/>
        <end position="439"/>
    </location>
</feature>
<evidence type="ECO:0000256" key="3">
    <source>
        <dbReference type="ARBA" id="ARBA00022516"/>
    </source>
</evidence>
<dbReference type="Gene3D" id="3.30.870.10">
    <property type="entry name" value="Endonuclease Chain A"/>
    <property type="match status" value="2"/>
</dbReference>
<evidence type="ECO:0000256" key="8">
    <source>
        <dbReference type="ARBA" id="ARBA00023098"/>
    </source>
</evidence>
<evidence type="ECO:0000256" key="10">
    <source>
        <dbReference type="ARBA" id="ARBA00023209"/>
    </source>
</evidence>
<evidence type="ECO:0000256" key="11">
    <source>
        <dbReference type="ARBA" id="ARBA00023264"/>
    </source>
</evidence>
<evidence type="ECO:0000256" key="2">
    <source>
        <dbReference type="ARBA" id="ARBA00022475"/>
    </source>
</evidence>
<dbReference type="EC" id="2.7.8.-" evidence="12"/>
<dbReference type="PANTHER" id="PTHR21248:SF22">
    <property type="entry name" value="PHOSPHOLIPASE D"/>
    <property type="match status" value="1"/>
</dbReference>
<keyword evidence="4" id="KW-0808">Transferase</keyword>
<keyword evidence="10" id="KW-0594">Phospholipid biosynthesis</keyword>
<evidence type="ECO:0000256" key="5">
    <source>
        <dbReference type="ARBA" id="ARBA00022692"/>
    </source>
</evidence>
<dbReference type="SMART" id="SM00155">
    <property type="entry name" value="PLDc"/>
    <property type="match status" value="2"/>
</dbReference>
<keyword evidence="5 13" id="KW-0812">Transmembrane</keyword>
<feature type="transmembrane region" description="Helical" evidence="13">
    <location>
        <begin position="12"/>
        <end position="34"/>
    </location>
</feature>
<evidence type="ECO:0000256" key="9">
    <source>
        <dbReference type="ARBA" id="ARBA00023136"/>
    </source>
</evidence>
<accession>A0A1I7MJL7</accession>
<dbReference type="PANTHER" id="PTHR21248">
    <property type="entry name" value="CARDIOLIPIN SYNTHASE"/>
    <property type="match status" value="1"/>
</dbReference>
<protein>
    <recommendedName>
        <fullName evidence="12">Cardiolipin synthase</fullName>
        <ecNumber evidence="12">2.7.8.-</ecNumber>
    </recommendedName>
</protein>
<dbReference type="RefSeq" id="WP_091695837.1">
    <property type="nucleotide sequence ID" value="NZ_FPCG01000003.1"/>
</dbReference>
<dbReference type="Pfam" id="PF13091">
    <property type="entry name" value="PLDc_2"/>
    <property type="match status" value="2"/>
</dbReference>
<keyword evidence="7 13" id="KW-1133">Transmembrane helix</keyword>
<dbReference type="PROSITE" id="PS50035">
    <property type="entry name" value="PLD"/>
    <property type="match status" value="2"/>
</dbReference>
<organism evidence="15 16">
    <name type="scientific">Micrococcus terreus</name>
    <dbReference type="NCBI Taxonomy" id="574650"/>
    <lineage>
        <taxon>Bacteria</taxon>
        <taxon>Bacillati</taxon>
        <taxon>Actinomycetota</taxon>
        <taxon>Actinomycetes</taxon>
        <taxon>Micrococcales</taxon>
        <taxon>Micrococcaceae</taxon>
        <taxon>Micrococcus</taxon>
    </lineage>
</organism>
<dbReference type="Pfam" id="PF13396">
    <property type="entry name" value="PLDc_N"/>
    <property type="match status" value="1"/>
</dbReference>
<evidence type="ECO:0000313" key="15">
    <source>
        <dbReference type="EMBL" id="SFV22121.1"/>
    </source>
</evidence>
<keyword evidence="9 13" id="KW-0472">Membrane</keyword>
<dbReference type="GO" id="GO:0008808">
    <property type="term" value="F:cardiolipin synthase activity"/>
    <property type="evidence" value="ECO:0007669"/>
    <property type="project" value="UniProtKB-UniRule"/>
</dbReference>
<dbReference type="NCBIfam" id="TIGR04265">
    <property type="entry name" value="bac_cardiolipin"/>
    <property type="match status" value="1"/>
</dbReference>
<feature type="domain" description="PLD phosphodiesterase" evidence="14">
    <location>
        <begin position="229"/>
        <end position="256"/>
    </location>
</feature>
<evidence type="ECO:0000256" key="7">
    <source>
        <dbReference type="ARBA" id="ARBA00022989"/>
    </source>
</evidence>
<evidence type="ECO:0000256" key="4">
    <source>
        <dbReference type="ARBA" id="ARBA00022679"/>
    </source>
</evidence>
<evidence type="ECO:0000313" key="16">
    <source>
        <dbReference type="Proteomes" id="UP000198881"/>
    </source>
</evidence>
<dbReference type="GO" id="GO:0032049">
    <property type="term" value="P:cardiolipin biosynthetic process"/>
    <property type="evidence" value="ECO:0007669"/>
    <property type="project" value="UniProtKB-UniRule"/>
</dbReference>
<dbReference type="InterPro" id="IPR022924">
    <property type="entry name" value="Cardiolipin_synthase"/>
</dbReference>
<keyword evidence="16" id="KW-1185">Reference proteome</keyword>
<dbReference type="Proteomes" id="UP000198881">
    <property type="component" value="Unassembled WGS sequence"/>
</dbReference>
<evidence type="ECO:0000256" key="13">
    <source>
        <dbReference type="SAM" id="Phobius"/>
    </source>
</evidence>
<keyword evidence="8" id="KW-0443">Lipid metabolism</keyword>
<evidence type="ECO:0000256" key="1">
    <source>
        <dbReference type="ARBA" id="ARBA00004651"/>
    </source>
</evidence>
<proteinExistence type="predicted"/>
<evidence type="ECO:0000259" key="14">
    <source>
        <dbReference type="PROSITE" id="PS50035"/>
    </source>
</evidence>
<gene>
    <name evidence="15" type="ORF">SAMN04487966_103214</name>
</gene>
<dbReference type="EMBL" id="FPCG01000003">
    <property type="protein sequence ID" value="SFV22121.1"/>
    <property type="molecule type" value="Genomic_DNA"/>
</dbReference>
<dbReference type="GO" id="GO:0005886">
    <property type="term" value="C:plasma membrane"/>
    <property type="evidence" value="ECO:0007669"/>
    <property type="project" value="UniProtKB-SubCell"/>
</dbReference>
<evidence type="ECO:0000256" key="6">
    <source>
        <dbReference type="ARBA" id="ARBA00022737"/>
    </source>
</evidence>
<evidence type="ECO:0000256" key="12">
    <source>
        <dbReference type="NCBIfam" id="TIGR04265"/>
    </source>
</evidence>
<sequence>MLWPVAEFGMFPQWLTILMWIADVAIRLLLLGIVPGNRRPATAMAWLLIIFFLPLPGLVLFLLVGSFRLGGQRRSRQEAVNEELREATEHLELPNEVGHAPEYVRSAAALTRHLTGFPMLDGSHFEFITDYRQSLHRMAQDIDGAQKYVNLIFYIFSEDPKDRQGYVSEVLQALERAQARGVKVRVLFDHIATLRVTGYFSLKRRLREAGIEFHVTMPVRPLRGQYQRPDLRNHRKILVIDGEIGYTGSQNLIEPGYKRRSAHAMGREWVDLMARVTGVTVTSLDVVFATDWFAETGRHLLGELRMPTDEEYRRTEGTIAQVIPSGPGFVTENNLRLFNHLFYAAKHRLTVVSPYLVPDDSMLYAITTAAQRGVEVELFVCRKADQFMVQHAQQSYYEALLRSGVRIHRYPDPDVLHSKLFTVDDDVAVFGSSNMDMRSFSLNMEVSVMLVGAESVDALTQVVQQYREVSEELTLDEWLARPRSHRWVDNVFRLTSALQ</sequence>
<keyword evidence="11" id="KW-1208">Phospholipid metabolism</keyword>